<evidence type="ECO:0000256" key="7">
    <source>
        <dbReference type="PROSITE-ProRule" id="PRU00023"/>
    </source>
</evidence>
<feature type="transmembrane region" description="Helical" evidence="8">
    <location>
        <begin position="246"/>
        <end position="268"/>
    </location>
</feature>
<gene>
    <name evidence="11" type="primary">LOC102806212</name>
</gene>
<evidence type="ECO:0000256" key="6">
    <source>
        <dbReference type="ARBA" id="ARBA00023136"/>
    </source>
</evidence>
<dbReference type="InterPro" id="IPR002110">
    <property type="entry name" value="Ankyrin_rpt"/>
</dbReference>
<keyword evidence="10" id="KW-1185">Reference proteome</keyword>
<feature type="transmembrane region" description="Helical" evidence="8">
    <location>
        <begin position="398"/>
        <end position="422"/>
    </location>
</feature>
<keyword evidence="4 8" id="KW-1133">Transmembrane helix</keyword>
<dbReference type="PANTHER" id="PTHR24161:SF118">
    <property type="entry name" value="PALMITOYLTRANSFERASE"/>
    <property type="match status" value="1"/>
</dbReference>
<dbReference type="InterPro" id="IPR036770">
    <property type="entry name" value="Ankyrin_rpt-contain_sf"/>
</dbReference>
<comment type="subcellular location">
    <subcellularLocation>
        <location evidence="1">Membrane</location>
        <topology evidence="1">Multi-pass membrane protein</topology>
    </subcellularLocation>
</comment>
<dbReference type="GeneID" id="102806212"/>
<evidence type="ECO:0000256" key="4">
    <source>
        <dbReference type="ARBA" id="ARBA00022989"/>
    </source>
</evidence>
<proteinExistence type="inferred from homology"/>
<dbReference type="Proteomes" id="UP000694865">
    <property type="component" value="Unplaced"/>
</dbReference>
<evidence type="ECO:0000256" key="8">
    <source>
        <dbReference type="RuleBase" id="RU079119"/>
    </source>
</evidence>
<feature type="repeat" description="ANK" evidence="7">
    <location>
        <begin position="145"/>
        <end position="177"/>
    </location>
</feature>
<feature type="transmembrane region" description="Helical" evidence="8">
    <location>
        <begin position="220"/>
        <end position="239"/>
    </location>
</feature>
<comment type="catalytic activity">
    <reaction evidence="8">
        <text>L-cysteinyl-[protein] + hexadecanoyl-CoA = S-hexadecanoyl-L-cysteinyl-[protein] + CoA</text>
        <dbReference type="Rhea" id="RHEA:36683"/>
        <dbReference type="Rhea" id="RHEA-COMP:10131"/>
        <dbReference type="Rhea" id="RHEA-COMP:11032"/>
        <dbReference type="ChEBI" id="CHEBI:29950"/>
        <dbReference type="ChEBI" id="CHEBI:57287"/>
        <dbReference type="ChEBI" id="CHEBI:57379"/>
        <dbReference type="ChEBI" id="CHEBI:74151"/>
        <dbReference type="EC" id="2.3.1.225"/>
    </reaction>
</comment>
<dbReference type="PROSITE" id="PS50216">
    <property type="entry name" value="DHHC"/>
    <property type="match status" value="1"/>
</dbReference>
<dbReference type="PANTHER" id="PTHR24161">
    <property type="entry name" value="ANK_REP_REGION DOMAIN-CONTAINING PROTEIN-RELATED"/>
    <property type="match status" value="1"/>
</dbReference>
<evidence type="ECO:0000313" key="10">
    <source>
        <dbReference type="Proteomes" id="UP000694865"/>
    </source>
</evidence>
<organism evidence="10 11">
    <name type="scientific">Saccoglossus kowalevskii</name>
    <name type="common">Acorn worm</name>
    <dbReference type="NCBI Taxonomy" id="10224"/>
    <lineage>
        <taxon>Eukaryota</taxon>
        <taxon>Metazoa</taxon>
        <taxon>Hemichordata</taxon>
        <taxon>Enteropneusta</taxon>
        <taxon>Harrimaniidae</taxon>
        <taxon>Saccoglossus</taxon>
    </lineage>
</organism>
<evidence type="ECO:0000256" key="1">
    <source>
        <dbReference type="ARBA" id="ARBA00004141"/>
    </source>
</evidence>
<feature type="transmembrane region" description="Helical" evidence="8">
    <location>
        <begin position="280"/>
        <end position="301"/>
    </location>
</feature>
<dbReference type="PROSITE" id="PS50297">
    <property type="entry name" value="ANK_REP_REGION"/>
    <property type="match status" value="3"/>
</dbReference>
<feature type="repeat" description="ANK" evidence="7">
    <location>
        <begin position="111"/>
        <end position="144"/>
    </location>
</feature>
<dbReference type="RefSeq" id="XP_006819902.1">
    <property type="nucleotide sequence ID" value="XM_006819839.1"/>
</dbReference>
<keyword evidence="8" id="KW-0808">Transferase</keyword>
<keyword evidence="2 8" id="KW-0812">Transmembrane</keyword>
<feature type="domain" description="Palmitoyltransferase DHHC" evidence="9">
    <location>
        <begin position="351"/>
        <end position="476"/>
    </location>
</feature>
<dbReference type="SMART" id="SM00248">
    <property type="entry name" value="ANK"/>
    <property type="match status" value="4"/>
</dbReference>
<dbReference type="InterPro" id="IPR001594">
    <property type="entry name" value="Palmitoyltrfase_DHHC"/>
</dbReference>
<keyword evidence="3" id="KW-0677">Repeat</keyword>
<evidence type="ECO:0000259" key="9">
    <source>
        <dbReference type="Pfam" id="PF01529"/>
    </source>
</evidence>
<feature type="transmembrane region" description="Helical" evidence="8">
    <location>
        <begin position="442"/>
        <end position="462"/>
    </location>
</feature>
<keyword evidence="8" id="KW-0012">Acyltransferase</keyword>
<dbReference type="Pfam" id="PF12796">
    <property type="entry name" value="Ank_2"/>
    <property type="match status" value="2"/>
</dbReference>
<evidence type="ECO:0000256" key="5">
    <source>
        <dbReference type="ARBA" id="ARBA00023043"/>
    </source>
</evidence>
<comment type="domain">
    <text evidence="8">The DHHC domain is required for palmitoyltransferase activity.</text>
</comment>
<dbReference type="Gene3D" id="1.25.40.20">
    <property type="entry name" value="Ankyrin repeat-containing domain"/>
    <property type="match status" value="1"/>
</dbReference>
<dbReference type="SUPFAM" id="SSF48403">
    <property type="entry name" value="Ankyrin repeat"/>
    <property type="match status" value="1"/>
</dbReference>
<dbReference type="EC" id="2.3.1.225" evidence="8"/>
<evidence type="ECO:0000256" key="3">
    <source>
        <dbReference type="ARBA" id="ARBA00022737"/>
    </source>
</evidence>
<keyword evidence="6 8" id="KW-0472">Membrane</keyword>
<feature type="repeat" description="ANK" evidence="7">
    <location>
        <begin position="42"/>
        <end position="74"/>
    </location>
</feature>
<evidence type="ECO:0000256" key="2">
    <source>
        <dbReference type="ARBA" id="ARBA00022692"/>
    </source>
</evidence>
<accession>A0ABM0MIR1</accession>
<reference evidence="11" key="1">
    <citation type="submission" date="2025-08" db="UniProtKB">
        <authorList>
            <consortium name="RefSeq"/>
        </authorList>
    </citation>
    <scope>IDENTIFICATION</scope>
    <source>
        <tissue evidence="11">Testes</tissue>
    </source>
</reference>
<dbReference type="PROSITE" id="PS50088">
    <property type="entry name" value="ANK_REPEAT"/>
    <property type="match status" value="3"/>
</dbReference>
<keyword evidence="5 7" id="KW-0040">ANK repeat</keyword>
<sequence>MATAPGIGMMANLMEAVQNFGVSDCARIIQLHPETVNLIGWSGLTPIHKAALRGNLEIVQLLIANGAFINQPNNAGELPVHYACKRGSPMIIHLLYLVEVVGSSLNKRDNSGISALHLASQFGHFDTVRYLLKNQRSDVNWMDHAGNLALHLACTNGHSDIAWVLLQKGKIAQINQKNKAGDCPLNIARDGKSYRHAPLAKELAYWGSLRCQDHPPKGPLFSWYFLLLLPTIAFTFLILSCSYLGVYGNVVALFGIFFLTCLIGRQMHRLAHMSRWSNPVFFGAFAGGLFHTSVCYFYLVLPNILLYNVCLEQPYYAILTKDPGICRIPRRGPGKESPFMTIEHIATKELETEKYCIFCEMSLPDRTRHCKLCENCMVEMDHHCLFLLRCVAANTHRLFVCFIIVVMSVQITFLFSAVKYMQVSYEDMPLWDIPSTAFSEQVWLFTVCLVNIASIVWGTFLLRSQLEVISTGHTTVIRSQMNATKLLTFLDKLNNVCNFFRGLKTLTPEEICEMKATSLFENVHPL</sequence>
<dbReference type="Pfam" id="PF01529">
    <property type="entry name" value="DHHC"/>
    <property type="match status" value="1"/>
</dbReference>
<name>A0ABM0MIR1_SACKO</name>
<comment type="similarity">
    <text evidence="8">Belongs to the DHHC palmitoyltransferase family.</text>
</comment>
<protein>
    <recommendedName>
        <fullName evidence="8">Palmitoyltransferase</fullName>
        <ecNumber evidence="8">2.3.1.225</ecNumber>
    </recommendedName>
</protein>
<evidence type="ECO:0000313" key="11">
    <source>
        <dbReference type="RefSeq" id="XP_006819902.1"/>
    </source>
</evidence>